<feature type="compositionally biased region" description="Polar residues" evidence="2">
    <location>
        <begin position="1535"/>
        <end position="1548"/>
    </location>
</feature>
<dbReference type="PANTHER" id="PTHR13037">
    <property type="entry name" value="FORMIN"/>
    <property type="match status" value="1"/>
</dbReference>
<dbReference type="PANTHER" id="PTHR13037:SF24">
    <property type="entry name" value="POLYCOMB PROTEIN PCL-RELATED"/>
    <property type="match status" value="1"/>
</dbReference>
<feature type="region of interest" description="Disordered" evidence="2">
    <location>
        <begin position="994"/>
        <end position="1166"/>
    </location>
</feature>
<feature type="compositionally biased region" description="Basic and acidic residues" evidence="2">
    <location>
        <begin position="1566"/>
        <end position="1580"/>
    </location>
</feature>
<comment type="caution">
    <text evidence="4">The sequence shown here is derived from an EMBL/GenBank/DDBJ whole genome shotgun (WGS) entry which is preliminary data.</text>
</comment>
<sequence>MGSDSKFDSNAGFWPPFGLEGLHYSDIPGPCLILTMSTMWKILPSRGNAKAEDGEASAGSPPRLPKIASRIAKAFGKSKEARPTCEQCGPLLSLPYELLEQILDKVDSKKDLCSLRSTCTQLNEYLEPSVWEDLVIDSAQRGSHKTGDLIKALASEKIPCSSWTTTLHINSMVIFSSSTQANWKDPNMDSRLKPLQDHYIAPGFKSLRNLKRVHWKLKLYDPYATTVEGLAAVPSLEELFITFDHWASASIFPLDKFSNLTVLSLEEDARQWGVCRAMTTMIRKAIQASPNLVDLRIAIRFEDTTVTLDDIFGETLTMPALEPRLQHLRALDEYWVSFRHSGGVLSHLTSLEIPNLSPERTFGLWNVLATRGIRLLSITVVALSSELVRFLTSFVGLQKLHIKCASFLEDTEGLSSQLYNNVLPQHQATLTTFLLRTDHNRSRYKVWCAKPADLEIILQCRLLVKLSFPLLYYAPGASIPLAEKLASSVPVQNERDSPKEEARKTEEIVFTTMALSSSQAQPMTMPEPMNASPHHSKVKISVTLADRLFIAGGYVAGKVEMECRADKGLGIGVIMLELFATQGLKRLFQGPGLPPSNAVQARPSPGDPDLPPNYYQARRGLSTFLFRIPIPEGSPSSINFGSGLAQVRYEIRATVGVVWKDDRRLVVDKHGLDVVAAYPYEEIVGLKSPEGVLIGENGKLWLHGKLVGPVVVAGESACIELHVKNHSNKKNTALSLSLNRTLVLPGMSKLGKQALELTDTLTHVPFRGPEYIIPPGAEGVANLVFDVPKHSRGVRGGTLEGDEADPPRHTESLFEIHCTVDIKMSMGFGNKDLLLSVPISIVHPKAVPPPQQLPIATGMGIMSPAVPYPTPAVGAPYGYDAQYANPHLYANPAAYPALPMSPPPSSRPLPFLVDHQQNQVWIPPPAPLPTPMTPQPFLQHGYPHAANLLYQPHASPPRGQHYMAPPPIPPYLTRPSSAGGNVSLPDTYTLPVVQNVPGLPPPSTHDLSQVQRSMSPPTQNLANTSLDIDAEEGKGQRASRVSHHLRLSSRTRSVSPQSHRFPLLPTAAGLPPPPALDANSPPGSAAVSPLRGLPRSPEGVQGAQQAVPPPGPIALSPSTRTINGSLSPTVPARRPGTGTVVHSPRPQLTPKQSFSNDNRPKSERVEELERMASVVALQTKDLSADIPKDDVLHAVSVALDSYQKEVKEQGKAEGVKNDQLGANGGSKDPKVNGKKKKKVREQGEDGSPEINKTLPAPPVPTRKKKVSSALSISPSSSRPKIDNIFDPVSPALTTTGASSDRAPTLLPLDRTPRTPTLTAVLPTRYPRTKLGNFLGVNNGGESGLDALERKLLAQVGTRKFDDMNEHGKKNDERPDIRDVMASFDGDYGERIGQGKAAGLNGGVSGEVSRKVAPIDIPVPIQSPDPANDSAISSLTLGNHEVEADPRSVEGAAGVGVDENERNGLGLMRVNSGGLDLGGGNDSDMDIEVKTHRGGSISGDERVRSWNVSSIPLFDEEEVKVTTKSGTRHRREEADSTTFRVSTPTKLSNGSGKSGKDGKSKKKRDRIGKDDRAKSRTEAKGRVAAWLGG</sequence>
<feature type="region of interest" description="Disordered" evidence="2">
    <location>
        <begin position="953"/>
        <end position="982"/>
    </location>
</feature>
<dbReference type="EMBL" id="SDEE01000372">
    <property type="protein sequence ID" value="RXW17103.1"/>
    <property type="molecule type" value="Genomic_DNA"/>
</dbReference>
<proteinExistence type="predicted"/>
<evidence type="ECO:0000259" key="3">
    <source>
        <dbReference type="PROSITE" id="PS50181"/>
    </source>
</evidence>
<organism evidence="4 5">
    <name type="scientific">Candolleomyces aberdarensis</name>
    <dbReference type="NCBI Taxonomy" id="2316362"/>
    <lineage>
        <taxon>Eukaryota</taxon>
        <taxon>Fungi</taxon>
        <taxon>Dikarya</taxon>
        <taxon>Basidiomycota</taxon>
        <taxon>Agaricomycotina</taxon>
        <taxon>Agaricomycetes</taxon>
        <taxon>Agaricomycetidae</taxon>
        <taxon>Agaricales</taxon>
        <taxon>Agaricineae</taxon>
        <taxon>Psathyrellaceae</taxon>
        <taxon>Candolleomyces</taxon>
    </lineage>
</organism>
<feature type="compositionally biased region" description="Low complexity" evidence="2">
    <location>
        <begin position="1303"/>
        <end position="1315"/>
    </location>
</feature>
<gene>
    <name evidence="4" type="ORF">EST38_g8757</name>
</gene>
<protein>
    <recommendedName>
        <fullName evidence="3">F-box domain-containing protein</fullName>
    </recommendedName>
</protein>
<accession>A0A4Q2DBU9</accession>
<dbReference type="CDD" id="cd09917">
    <property type="entry name" value="F-box_SF"/>
    <property type="match status" value="1"/>
</dbReference>
<dbReference type="STRING" id="2316362.A0A4Q2DBU9"/>
<feature type="compositionally biased region" description="Polar residues" evidence="2">
    <location>
        <begin position="1116"/>
        <end position="1128"/>
    </location>
</feature>
<dbReference type="InterPro" id="IPR001810">
    <property type="entry name" value="F-box_dom"/>
</dbReference>
<keyword evidence="1" id="KW-0945">Host-virus interaction</keyword>
<feature type="non-terminal residue" evidence="4">
    <location>
        <position position="1588"/>
    </location>
</feature>
<dbReference type="Pfam" id="PF12937">
    <property type="entry name" value="F-box-like"/>
    <property type="match status" value="1"/>
</dbReference>
<dbReference type="Proteomes" id="UP000290288">
    <property type="component" value="Unassembled WGS sequence"/>
</dbReference>
<feature type="compositionally biased region" description="Basic residues" evidence="2">
    <location>
        <begin position="1040"/>
        <end position="1049"/>
    </location>
</feature>
<dbReference type="SUPFAM" id="SSF81383">
    <property type="entry name" value="F-box domain"/>
    <property type="match status" value="1"/>
</dbReference>
<dbReference type="SMART" id="SM00256">
    <property type="entry name" value="FBOX"/>
    <property type="match status" value="1"/>
</dbReference>
<evidence type="ECO:0000256" key="2">
    <source>
        <dbReference type="SAM" id="MobiDB-lite"/>
    </source>
</evidence>
<feature type="region of interest" description="Disordered" evidence="2">
    <location>
        <begin position="1521"/>
        <end position="1588"/>
    </location>
</feature>
<dbReference type="InterPro" id="IPR036047">
    <property type="entry name" value="F-box-like_dom_sf"/>
</dbReference>
<dbReference type="PROSITE" id="PS50181">
    <property type="entry name" value="FBOX"/>
    <property type="match status" value="1"/>
</dbReference>
<evidence type="ECO:0000313" key="5">
    <source>
        <dbReference type="Proteomes" id="UP000290288"/>
    </source>
</evidence>
<evidence type="ECO:0000313" key="4">
    <source>
        <dbReference type="EMBL" id="RXW17103.1"/>
    </source>
</evidence>
<dbReference type="OrthoDB" id="298939at2759"/>
<feature type="domain" description="F-box" evidence="3">
    <location>
        <begin position="88"/>
        <end position="134"/>
    </location>
</feature>
<reference evidence="4 5" key="1">
    <citation type="submission" date="2019-01" db="EMBL/GenBank/DDBJ databases">
        <title>Draft genome sequence of Psathyrella aberdarensis IHI B618.</title>
        <authorList>
            <person name="Buettner E."/>
            <person name="Kellner H."/>
        </authorList>
    </citation>
    <scope>NUCLEOTIDE SEQUENCE [LARGE SCALE GENOMIC DNA]</scope>
    <source>
        <strain evidence="4 5">IHI B618</strain>
    </source>
</reference>
<evidence type="ECO:0000256" key="1">
    <source>
        <dbReference type="ARBA" id="ARBA00022581"/>
    </source>
</evidence>
<feature type="compositionally biased region" description="Low complexity" evidence="2">
    <location>
        <begin position="1267"/>
        <end position="1277"/>
    </location>
</feature>
<feature type="region of interest" description="Disordered" evidence="2">
    <location>
        <begin position="1208"/>
        <end position="1315"/>
    </location>
</feature>
<keyword evidence="5" id="KW-1185">Reference proteome</keyword>
<name>A0A4Q2DBU9_9AGAR</name>
<feature type="compositionally biased region" description="Polar residues" evidence="2">
    <location>
        <begin position="1005"/>
        <end position="1026"/>
    </location>
</feature>